<sequence>MMDTELNDLSLDDDFRASYYGFLDAEDQDIWRARLQGQVVFLKRQGWSKSVIEKGFLRALKVPDERDKHLSYLEDRMEESQLFGSELFQNLWRIGGRESRVKELKDLLEAAMTVATMPDNLSGTIAETERLIARISPDIEPADPFWKEFSKTVQKAFPGQTLAGEGKLNRQLHQFRYVISSQQAQWVRQHYRKEGMTDAQALAVYIRNMDNRNGVMQELGVDNTNYYYAYNMTESARLHNKIALKPSDATTAEIIYPDGIPLINFKILLHFHTEFILDELGHFLNEVDVEGVTENGILNGASFNYASQNNARHRALDIAPVGPHDPTFRKKLARQKHARFFSPNRLTTEKGSKQANDWLFSYFNPKGYFAKDGQSGAQRVTKAVKHFEKMIDEGLDG</sequence>
<protein>
    <recommendedName>
        <fullName evidence="3">DUF3114 domain-containing protein</fullName>
    </recommendedName>
</protein>
<gene>
    <name evidence="1" type="ORF">J2S23_002024</name>
</gene>
<dbReference type="Pfam" id="PF11311">
    <property type="entry name" value="DUF3114"/>
    <property type="match status" value="1"/>
</dbReference>
<keyword evidence="2" id="KW-1185">Reference proteome</keyword>
<dbReference type="EMBL" id="JAUSTM010000029">
    <property type="protein sequence ID" value="MDQ0223448.1"/>
    <property type="molecule type" value="Genomic_DNA"/>
</dbReference>
<organism evidence="1 2">
    <name type="scientific">Streptococcus moroccensis</name>
    <dbReference type="NCBI Taxonomy" id="1451356"/>
    <lineage>
        <taxon>Bacteria</taxon>
        <taxon>Bacillati</taxon>
        <taxon>Bacillota</taxon>
        <taxon>Bacilli</taxon>
        <taxon>Lactobacillales</taxon>
        <taxon>Streptococcaceae</taxon>
        <taxon>Streptococcus</taxon>
    </lineage>
</organism>
<dbReference type="InterPro" id="IPR021462">
    <property type="entry name" value="DUF3114"/>
</dbReference>
<reference evidence="1 2" key="1">
    <citation type="submission" date="2023-07" db="EMBL/GenBank/DDBJ databases">
        <title>Genomic Encyclopedia of Type Strains, Phase IV (KMG-IV): sequencing the most valuable type-strain genomes for metagenomic binning, comparative biology and taxonomic classification.</title>
        <authorList>
            <person name="Goeker M."/>
        </authorList>
    </citation>
    <scope>NUCLEOTIDE SEQUENCE [LARGE SCALE GENOMIC DNA]</scope>
    <source>
        <strain evidence="1 2">DSM 105143</strain>
    </source>
</reference>
<comment type="caution">
    <text evidence="1">The sequence shown here is derived from an EMBL/GenBank/DDBJ whole genome shotgun (WGS) entry which is preliminary data.</text>
</comment>
<name>A0ABT9YTY1_9STRE</name>
<evidence type="ECO:0000313" key="1">
    <source>
        <dbReference type="EMBL" id="MDQ0223448.1"/>
    </source>
</evidence>
<proteinExistence type="predicted"/>
<accession>A0ABT9YTY1</accession>
<evidence type="ECO:0000313" key="2">
    <source>
        <dbReference type="Proteomes" id="UP001223079"/>
    </source>
</evidence>
<dbReference type="Proteomes" id="UP001223079">
    <property type="component" value="Unassembled WGS sequence"/>
</dbReference>
<evidence type="ECO:0008006" key="3">
    <source>
        <dbReference type="Google" id="ProtNLM"/>
    </source>
</evidence>